<dbReference type="Gene3D" id="1.10.10.10">
    <property type="entry name" value="Winged helix-like DNA-binding domain superfamily/Winged helix DNA-binding domain"/>
    <property type="match status" value="1"/>
</dbReference>
<dbReference type="CDD" id="cd00090">
    <property type="entry name" value="HTH_ARSR"/>
    <property type="match status" value="1"/>
</dbReference>
<sequence length="118" mass="13477">MSLLPQPARSELRLSTVLNVLADPVRLRLLACLSEDHELDSERRCAVEEWSVAVHKSTLSHHFRLLREAGVTSTRLDGRKRWVRLRYDDLEARFPGLIPSILAALPEELERARAERAA</sequence>
<dbReference type="PRINTS" id="PR00778">
    <property type="entry name" value="HTHARSR"/>
</dbReference>
<dbReference type="InterPro" id="IPR036390">
    <property type="entry name" value="WH_DNA-bd_sf"/>
</dbReference>
<evidence type="ECO:0000256" key="2">
    <source>
        <dbReference type="ARBA" id="ARBA00023125"/>
    </source>
</evidence>
<dbReference type="InterPro" id="IPR011991">
    <property type="entry name" value="ArsR-like_HTH"/>
</dbReference>
<dbReference type="PANTHER" id="PTHR33154:SF12">
    <property type="entry name" value="TRANSCRIPTIONAL REGULATORY PROTEIN"/>
    <property type="match status" value="1"/>
</dbReference>
<organism evidence="5 6">
    <name type="scientific">Nocardiopsis gilva YIM 90087</name>
    <dbReference type="NCBI Taxonomy" id="1235441"/>
    <lineage>
        <taxon>Bacteria</taxon>
        <taxon>Bacillati</taxon>
        <taxon>Actinomycetota</taxon>
        <taxon>Actinomycetes</taxon>
        <taxon>Streptosporangiales</taxon>
        <taxon>Nocardiopsidaceae</taxon>
        <taxon>Nocardiopsis</taxon>
    </lineage>
</organism>
<gene>
    <name evidence="5" type="ORF">CDO52_03315</name>
</gene>
<dbReference type="PROSITE" id="PS50987">
    <property type="entry name" value="HTH_ARSR_2"/>
    <property type="match status" value="1"/>
</dbReference>
<dbReference type="RefSeq" id="WP_017621491.1">
    <property type="nucleotide sequence ID" value="NZ_ANBG01000422.1"/>
</dbReference>
<dbReference type="OrthoDB" id="4471357at2"/>
<dbReference type="EMBL" id="CP022753">
    <property type="protein sequence ID" value="ASU81935.1"/>
    <property type="molecule type" value="Genomic_DNA"/>
</dbReference>
<dbReference type="KEGG" id="ngv:CDO52_03315"/>
<keyword evidence="6" id="KW-1185">Reference proteome</keyword>
<keyword evidence="3" id="KW-0804">Transcription</keyword>
<dbReference type="SMART" id="SM00418">
    <property type="entry name" value="HTH_ARSR"/>
    <property type="match status" value="1"/>
</dbReference>
<dbReference type="PANTHER" id="PTHR33154">
    <property type="entry name" value="TRANSCRIPTIONAL REGULATOR, ARSR FAMILY"/>
    <property type="match status" value="1"/>
</dbReference>
<reference evidence="5 6" key="1">
    <citation type="submission" date="2017-08" db="EMBL/GenBank/DDBJ databases">
        <title>The complete genome sequence of Nocardiopsis gilva YIM 90087.</title>
        <authorList>
            <person name="Yin M."/>
            <person name="Tang S."/>
        </authorList>
    </citation>
    <scope>NUCLEOTIDE SEQUENCE [LARGE SCALE GENOMIC DNA]</scope>
    <source>
        <strain evidence="5 6">YIM 90087</strain>
    </source>
</reference>
<dbReference type="InterPro" id="IPR036388">
    <property type="entry name" value="WH-like_DNA-bd_sf"/>
</dbReference>
<evidence type="ECO:0000256" key="1">
    <source>
        <dbReference type="ARBA" id="ARBA00023015"/>
    </source>
</evidence>
<dbReference type="GO" id="GO:0003677">
    <property type="term" value="F:DNA binding"/>
    <property type="evidence" value="ECO:0007669"/>
    <property type="project" value="UniProtKB-KW"/>
</dbReference>
<keyword evidence="1" id="KW-0805">Transcription regulation</keyword>
<name>A0A223S1C8_9ACTN</name>
<dbReference type="InterPro" id="IPR001845">
    <property type="entry name" value="HTH_ArsR_DNA-bd_dom"/>
</dbReference>
<dbReference type="AlphaFoldDB" id="A0A223S1C8"/>
<accession>A0A223S1C8</accession>
<proteinExistence type="predicted"/>
<evidence type="ECO:0000259" key="4">
    <source>
        <dbReference type="PROSITE" id="PS50987"/>
    </source>
</evidence>
<dbReference type="GO" id="GO:0003700">
    <property type="term" value="F:DNA-binding transcription factor activity"/>
    <property type="evidence" value="ECO:0007669"/>
    <property type="project" value="InterPro"/>
</dbReference>
<feature type="domain" description="HTH arsR-type" evidence="4">
    <location>
        <begin position="6"/>
        <end position="113"/>
    </location>
</feature>
<evidence type="ECO:0000313" key="6">
    <source>
        <dbReference type="Proteomes" id="UP000215005"/>
    </source>
</evidence>
<dbReference type="SUPFAM" id="SSF46785">
    <property type="entry name" value="Winged helix' DNA-binding domain"/>
    <property type="match status" value="1"/>
</dbReference>
<dbReference type="Proteomes" id="UP000215005">
    <property type="component" value="Chromosome"/>
</dbReference>
<dbReference type="InterPro" id="IPR051081">
    <property type="entry name" value="HTH_MetalResp_TranReg"/>
</dbReference>
<protein>
    <submittedName>
        <fullName evidence="5">Transcriptional regulator</fullName>
    </submittedName>
</protein>
<evidence type="ECO:0000313" key="5">
    <source>
        <dbReference type="EMBL" id="ASU81935.1"/>
    </source>
</evidence>
<evidence type="ECO:0000256" key="3">
    <source>
        <dbReference type="ARBA" id="ARBA00023163"/>
    </source>
</evidence>
<keyword evidence="2" id="KW-0238">DNA-binding</keyword>